<feature type="compositionally biased region" description="Low complexity" evidence="1">
    <location>
        <begin position="1"/>
        <end position="24"/>
    </location>
</feature>
<accession>A0A9N9A809</accession>
<sequence>SKDSKPSSTSKKSNPTPKLTPSSSQGKEFHHDSPFNITSPKSDQCFHQTSDVTISWTTSITNGSYLAMVVLVNNAESYGASGRFYVCNSTMIPPKEDDDE</sequence>
<gene>
    <name evidence="2" type="ORF">RFULGI_LOCUS3350</name>
</gene>
<proteinExistence type="predicted"/>
<feature type="region of interest" description="Disordered" evidence="1">
    <location>
        <begin position="1"/>
        <end position="43"/>
    </location>
</feature>
<dbReference type="Proteomes" id="UP000789396">
    <property type="component" value="Unassembled WGS sequence"/>
</dbReference>
<comment type="caution">
    <text evidence="2">The sequence shown here is derived from an EMBL/GenBank/DDBJ whole genome shotgun (WGS) entry which is preliminary data.</text>
</comment>
<keyword evidence="3" id="KW-1185">Reference proteome</keyword>
<evidence type="ECO:0000256" key="1">
    <source>
        <dbReference type="SAM" id="MobiDB-lite"/>
    </source>
</evidence>
<feature type="non-terminal residue" evidence="2">
    <location>
        <position position="100"/>
    </location>
</feature>
<protein>
    <submittedName>
        <fullName evidence="2">12470_t:CDS:1</fullName>
    </submittedName>
</protein>
<dbReference type="OrthoDB" id="2417893at2759"/>
<organism evidence="2 3">
    <name type="scientific">Racocetra fulgida</name>
    <dbReference type="NCBI Taxonomy" id="60492"/>
    <lineage>
        <taxon>Eukaryota</taxon>
        <taxon>Fungi</taxon>
        <taxon>Fungi incertae sedis</taxon>
        <taxon>Mucoromycota</taxon>
        <taxon>Glomeromycotina</taxon>
        <taxon>Glomeromycetes</taxon>
        <taxon>Diversisporales</taxon>
        <taxon>Gigasporaceae</taxon>
        <taxon>Racocetra</taxon>
    </lineage>
</organism>
<evidence type="ECO:0000313" key="2">
    <source>
        <dbReference type="EMBL" id="CAG8521017.1"/>
    </source>
</evidence>
<evidence type="ECO:0000313" key="3">
    <source>
        <dbReference type="Proteomes" id="UP000789396"/>
    </source>
</evidence>
<name>A0A9N9A809_9GLOM</name>
<reference evidence="2" key="1">
    <citation type="submission" date="2021-06" db="EMBL/GenBank/DDBJ databases">
        <authorList>
            <person name="Kallberg Y."/>
            <person name="Tangrot J."/>
            <person name="Rosling A."/>
        </authorList>
    </citation>
    <scope>NUCLEOTIDE SEQUENCE</scope>
    <source>
        <strain evidence="2">IN212</strain>
    </source>
</reference>
<dbReference type="AlphaFoldDB" id="A0A9N9A809"/>
<dbReference type="EMBL" id="CAJVPZ010002902">
    <property type="protein sequence ID" value="CAG8521017.1"/>
    <property type="molecule type" value="Genomic_DNA"/>
</dbReference>